<reference evidence="1" key="1">
    <citation type="submission" date="2021-10" db="EMBL/GenBank/DDBJ databases">
        <title>Melipona bicolor Genome sequencing and assembly.</title>
        <authorList>
            <person name="Araujo N.S."/>
            <person name="Arias M.C."/>
        </authorList>
    </citation>
    <scope>NUCLEOTIDE SEQUENCE</scope>
    <source>
        <strain evidence="1">USP_2M_L1-L4_2017</strain>
        <tissue evidence="1">Whole body</tissue>
    </source>
</reference>
<comment type="caution">
    <text evidence="1">The sequence shown here is derived from an EMBL/GenBank/DDBJ whole genome shotgun (WGS) entry which is preliminary data.</text>
</comment>
<dbReference type="AlphaFoldDB" id="A0AA40FJ12"/>
<feature type="non-terminal residue" evidence="1">
    <location>
        <position position="1"/>
    </location>
</feature>
<sequence>VFFSLDRKILAKFGTTIFTAKKLPTAISSWCIDTTFSSRVLILWPVRNGSIKQVLQVQRYAGISDP</sequence>
<proteinExistence type="predicted"/>
<evidence type="ECO:0000313" key="2">
    <source>
        <dbReference type="Proteomes" id="UP001177670"/>
    </source>
</evidence>
<name>A0AA40FJ12_9HYME</name>
<organism evidence="1 2">
    <name type="scientific">Melipona bicolor</name>
    <dbReference type="NCBI Taxonomy" id="60889"/>
    <lineage>
        <taxon>Eukaryota</taxon>
        <taxon>Metazoa</taxon>
        <taxon>Ecdysozoa</taxon>
        <taxon>Arthropoda</taxon>
        <taxon>Hexapoda</taxon>
        <taxon>Insecta</taxon>
        <taxon>Pterygota</taxon>
        <taxon>Neoptera</taxon>
        <taxon>Endopterygota</taxon>
        <taxon>Hymenoptera</taxon>
        <taxon>Apocrita</taxon>
        <taxon>Aculeata</taxon>
        <taxon>Apoidea</taxon>
        <taxon>Anthophila</taxon>
        <taxon>Apidae</taxon>
        <taxon>Melipona</taxon>
    </lineage>
</organism>
<accession>A0AA40FJ12</accession>
<keyword evidence="2" id="KW-1185">Reference proteome</keyword>
<dbReference type="EMBL" id="JAHYIQ010000033">
    <property type="protein sequence ID" value="KAK1119996.1"/>
    <property type="molecule type" value="Genomic_DNA"/>
</dbReference>
<protein>
    <submittedName>
        <fullName evidence="1">Uncharacterized protein</fullName>
    </submittedName>
</protein>
<gene>
    <name evidence="1" type="ORF">K0M31_012727</name>
</gene>
<dbReference type="Proteomes" id="UP001177670">
    <property type="component" value="Unassembled WGS sequence"/>
</dbReference>
<evidence type="ECO:0000313" key="1">
    <source>
        <dbReference type="EMBL" id="KAK1119996.1"/>
    </source>
</evidence>